<feature type="chain" id="PRO_5035154300" evidence="1">
    <location>
        <begin position="17"/>
        <end position="177"/>
    </location>
</feature>
<dbReference type="RefSeq" id="WP_193954398.1">
    <property type="nucleotide sequence ID" value="NZ_JADEYS010000017.1"/>
</dbReference>
<dbReference type="EMBL" id="JADEYS010000017">
    <property type="protein sequence ID" value="MBE9398704.1"/>
    <property type="molecule type" value="Genomic_DNA"/>
</dbReference>
<gene>
    <name evidence="2" type="ORF">IOQ59_15705</name>
</gene>
<name>A0A8J7FFS0_9GAMM</name>
<comment type="caution">
    <text evidence="2">The sequence shown here is derived from an EMBL/GenBank/DDBJ whole genome shotgun (WGS) entry which is preliminary data.</text>
</comment>
<evidence type="ECO:0000256" key="1">
    <source>
        <dbReference type="SAM" id="SignalP"/>
    </source>
</evidence>
<dbReference type="Proteomes" id="UP000640333">
    <property type="component" value="Unassembled WGS sequence"/>
</dbReference>
<proteinExistence type="predicted"/>
<protein>
    <submittedName>
        <fullName evidence="2">Uncharacterized protein</fullName>
    </submittedName>
</protein>
<sequence length="177" mass="20100">MRLLFLLLIVSAPLQAGNVVAKAYGVFVNDLANSYMSSYNDRVGIALESKHVNYNGQPVTFQYQLWKLRKPSVCAQLQHNLLEYSKCTRAARALFTETCQHLTNHPSDHWKHLKLKNLYCAASVEFKPVVAEVGRSTVVDDQELQRRQQCSVLRIQAMSSRDVRTIQMRDEVCGGSK</sequence>
<accession>A0A8J7FFS0</accession>
<reference evidence="2" key="1">
    <citation type="submission" date="2020-10" db="EMBL/GenBank/DDBJ databases">
        <title>Bacterium isolated from coastal waters sediment.</title>
        <authorList>
            <person name="Chen R.-J."/>
            <person name="Lu D.-C."/>
            <person name="Zhu K.-L."/>
            <person name="Du Z.-J."/>
        </authorList>
    </citation>
    <scope>NUCLEOTIDE SEQUENCE</scope>
    <source>
        <strain evidence="2">N1Y112</strain>
    </source>
</reference>
<keyword evidence="1" id="KW-0732">Signal</keyword>
<feature type="signal peptide" evidence="1">
    <location>
        <begin position="1"/>
        <end position="16"/>
    </location>
</feature>
<keyword evidence="3" id="KW-1185">Reference proteome</keyword>
<dbReference type="AlphaFoldDB" id="A0A8J7FFS0"/>
<evidence type="ECO:0000313" key="2">
    <source>
        <dbReference type="EMBL" id="MBE9398704.1"/>
    </source>
</evidence>
<evidence type="ECO:0000313" key="3">
    <source>
        <dbReference type="Proteomes" id="UP000640333"/>
    </source>
</evidence>
<organism evidence="2 3">
    <name type="scientific">Pontibacterium sinense</name>
    <dbReference type="NCBI Taxonomy" id="2781979"/>
    <lineage>
        <taxon>Bacteria</taxon>
        <taxon>Pseudomonadati</taxon>
        <taxon>Pseudomonadota</taxon>
        <taxon>Gammaproteobacteria</taxon>
        <taxon>Oceanospirillales</taxon>
        <taxon>Oceanospirillaceae</taxon>
        <taxon>Pontibacterium</taxon>
    </lineage>
</organism>